<feature type="transmembrane region" description="Helical" evidence="1">
    <location>
        <begin position="97"/>
        <end position="116"/>
    </location>
</feature>
<feature type="transmembrane region" description="Helical" evidence="1">
    <location>
        <begin position="237"/>
        <end position="258"/>
    </location>
</feature>
<keyword evidence="1" id="KW-0472">Membrane</keyword>
<protein>
    <submittedName>
        <fullName evidence="3">Nucleoside recognition GATE domain-containing membrane protein YjiH</fullName>
    </submittedName>
</protein>
<feature type="transmembrane region" description="Helical" evidence="1">
    <location>
        <begin position="128"/>
        <end position="152"/>
    </location>
</feature>
<dbReference type="InterPro" id="IPR011642">
    <property type="entry name" value="Gate_dom"/>
</dbReference>
<evidence type="ECO:0000313" key="3">
    <source>
        <dbReference type="EMBL" id="SHH19838.1"/>
    </source>
</evidence>
<evidence type="ECO:0000259" key="2">
    <source>
        <dbReference type="Pfam" id="PF07670"/>
    </source>
</evidence>
<feature type="domain" description="Nucleoside transporter/FeoB GTPase Gate" evidence="2">
    <location>
        <begin position="137"/>
        <end position="233"/>
    </location>
</feature>
<feature type="transmembrane region" description="Helical" evidence="1">
    <location>
        <begin position="371"/>
        <end position="389"/>
    </location>
</feature>
<feature type="transmembrane region" description="Helical" evidence="1">
    <location>
        <begin position="55"/>
        <end position="77"/>
    </location>
</feature>
<organism evidence="3 4">
    <name type="scientific">Anaerosphaera aminiphila DSM 21120</name>
    <dbReference type="NCBI Taxonomy" id="1120995"/>
    <lineage>
        <taxon>Bacteria</taxon>
        <taxon>Bacillati</taxon>
        <taxon>Bacillota</taxon>
        <taxon>Tissierellia</taxon>
        <taxon>Tissierellales</taxon>
        <taxon>Peptoniphilaceae</taxon>
        <taxon>Anaerosphaera</taxon>
    </lineage>
</organism>
<feature type="transmembrane region" description="Helical" evidence="1">
    <location>
        <begin position="12"/>
        <end position="33"/>
    </location>
</feature>
<dbReference type="Pfam" id="PF07670">
    <property type="entry name" value="Gate"/>
    <property type="match status" value="1"/>
</dbReference>
<feature type="transmembrane region" description="Helical" evidence="1">
    <location>
        <begin position="318"/>
        <end position="340"/>
    </location>
</feature>
<sequence>MDGQKKKFSTTQILKFIVPSILGIMFLMFPFSYEGETTIAVALLAGKLVDALMDYIPTMVLILITITGVLTLVYKIWEPDVLKNNSFLKSICHASNFWIAIRLMGLVFVYMVYFNIGPEFVRSEDTGALILFDLICTLFTMFLFAGFFLPLLTDFGLLEFVGAMLTRVMRPLFGLPGRSSIDCIASWVGDGTIGVALTNKQYIQGYYTTKEAAVIATTFSAVSITFCLVVLSQVDLVYLFAPYYLTILVAGIVAALILPRIPPLSKKKDTYYKGVKKDLGEDIPEGYTSRTWGLELAVKKAEENFDLRNFINNGVKTVLDMWLGVLPSIMAFGTLGLIIAEYTPIFEILGKPFIPIYQFFNIEYAVEASKTVMVGFADMFIPSVIGATIPSAMTRFIVATLSVTQLVYLSEAGSVILGSKIDIGFLDLFIIYIERTLVTLPIIIAAAYLIF</sequence>
<keyword evidence="1" id="KW-0812">Transmembrane</keyword>
<reference evidence="4" key="1">
    <citation type="submission" date="2016-11" db="EMBL/GenBank/DDBJ databases">
        <authorList>
            <person name="Varghese N."/>
            <person name="Submissions S."/>
        </authorList>
    </citation>
    <scope>NUCLEOTIDE SEQUENCE [LARGE SCALE GENOMIC DNA]</scope>
    <source>
        <strain evidence="4">DSM 21120</strain>
    </source>
</reference>
<feature type="transmembrane region" description="Helical" evidence="1">
    <location>
        <begin position="396"/>
        <end position="417"/>
    </location>
</feature>
<keyword evidence="4" id="KW-1185">Reference proteome</keyword>
<proteinExistence type="predicted"/>
<accession>A0A1M5R0Z5</accession>
<evidence type="ECO:0000256" key="1">
    <source>
        <dbReference type="SAM" id="Phobius"/>
    </source>
</evidence>
<feature type="transmembrane region" description="Helical" evidence="1">
    <location>
        <begin position="429"/>
        <end position="450"/>
    </location>
</feature>
<dbReference type="EMBL" id="FQXI01000004">
    <property type="protein sequence ID" value="SHH19838.1"/>
    <property type="molecule type" value="Genomic_DNA"/>
</dbReference>
<dbReference type="RefSeq" id="WP_073183933.1">
    <property type="nucleotide sequence ID" value="NZ_FQXI01000004.1"/>
</dbReference>
<dbReference type="Proteomes" id="UP000184032">
    <property type="component" value="Unassembled WGS sequence"/>
</dbReference>
<gene>
    <name evidence="3" type="ORF">SAMN02745245_00773</name>
</gene>
<keyword evidence="1" id="KW-1133">Transmembrane helix</keyword>
<evidence type="ECO:0000313" key="4">
    <source>
        <dbReference type="Proteomes" id="UP000184032"/>
    </source>
</evidence>
<dbReference type="STRING" id="1120995.SAMN02745245_00773"/>
<dbReference type="AlphaFoldDB" id="A0A1M5R0Z5"/>
<name>A0A1M5R0Z5_9FIRM</name>
<feature type="transmembrane region" description="Helical" evidence="1">
    <location>
        <begin position="212"/>
        <end position="231"/>
    </location>
</feature>